<evidence type="ECO:0000313" key="2">
    <source>
        <dbReference type="EMBL" id="RHN71765.1"/>
    </source>
</evidence>
<dbReference type="EMBL" id="PSQE01000002">
    <property type="protein sequence ID" value="RHN71765.1"/>
    <property type="molecule type" value="Genomic_DNA"/>
</dbReference>
<organism evidence="2 3">
    <name type="scientific">Medicago truncatula</name>
    <name type="common">Barrel medic</name>
    <name type="synonym">Medicago tribuloides</name>
    <dbReference type="NCBI Taxonomy" id="3880"/>
    <lineage>
        <taxon>Eukaryota</taxon>
        <taxon>Viridiplantae</taxon>
        <taxon>Streptophyta</taxon>
        <taxon>Embryophyta</taxon>
        <taxon>Tracheophyta</taxon>
        <taxon>Spermatophyta</taxon>
        <taxon>Magnoliopsida</taxon>
        <taxon>eudicotyledons</taxon>
        <taxon>Gunneridae</taxon>
        <taxon>Pentapetalae</taxon>
        <taxon>rosids</taxon>
        <taxon>fabids</taxon>
        <taxon>Fabales</taxon>
        <taxon>Fabaceae</taxon>
        <taxon>Papilionoideae</taxon>
        <taxon>50 kb inversion clade</taxon>
        <taxon>NPAAA clade</taxon>
        <taxon>Hologalegina</taxon>
        <taxon>IRL clade</taxon>
        <taxon>Trifolieae</taxon>
        <taxon>Medicago</taxon>
    </lineage>
</organism>
<proteinExistence type="predicted"/>
<feature type="region of interest" description="Disordered" evidence="1">
    <location>
        <begin position="1"/>
        <end position="28"/>
    </location>
</feature>
<sequence length="47" mass="5005">MNEFSEAAAATPLMKGNPCETTEGSSISSKSYVNVNSCMSPKKLSFE</sequence>
<comment type="caution">
    <text evidence="2">The sequence shown here is derived from an EMBL/GenBank/DDBJ whole genome shotgun (WGS) entry which is preliminary data.</text>
</comment>
<gene>
    <name evidence="2" type="ORF">MtrunA17_Chr2g0280371</name>
</gene>
<accession>A0A396J5H4</accession>
<dbReference type="Proteomes" id="UP000265566">
    <property type="component" value="Chromosome 2"/>
</dbReference>
<feature type="compositionally biased region" description="Polar residues" evidence="1">
    <location>
        <begin position="19"/>
        <end position="28"/>
    </location>
</feature>
<dbReference type="AlphaFoldDB" id="A0A396J5H4"/>
<evidence type="ECO:0000256" key="1">
    <source>
        <dbReference type="SAM" id="MobiDB-lite"/>
    </source>
</evidence>
<dbReference type="Gramene" id="rna7399">
    <property type="protein sequence ID" value="RHN71765.1"/>
    <property type="gene ID" value="gene7399"/>
</dbReference>
<reference evidence="3" key="1">
    <citation type="journal article" date="2018" name="Nat. Plants">
        <title>Whole-genome landscape of Medicago truncatula symbiotic genes.</title>
        <authorList>
            <person name="Pecrix Y."/>
            <person name="Staton S.E."/>
            <person name="Sallet E."/>
            <person name="Lelandais-Briere C."/>
            <person name="Moreau S."/>
            <person name="Carrere S."/>
            <person name="Blein T."/>
            <person name="Jardinaud M.F."/>
            <person name="Latrasse D."/>
            <person name="Zouine M."/>
            <person name="Zahm M."/>
            <person name="Kreplak J."/>
            <person name="Mayjonade B."/>
            <person name="Satge C."/>
            <person name="Perez M."/>
            <person name="Cauet S."/>
            <person name="Marande W."/>
            <person name="Chantry-Darmon C."/>
            <person name="Lopez-Roques C."/>
            <person name="Bouchez O."/>
            <person name="Berard A."/>
            <person name="Debelle F."/>
            <person name="Munos S."/>
            <person name="Bendahmane A."/>
            <person name="Berges H."/>
            <person name="Niebel A."/>
            <person name="Buitink J."/>
            <person name="Frugier F."/>
            <person name="Benhamed M."/>
            <person name="Crespi M."/>
            <person name="Gouzy J."/>
            <person name="Gamas P."/>
        </authorList>
    </citation>
    <scope>NUCLEOTIDE SEQUENCE [LARGE SCALE GENOMIC DNA]</scope>
    <source>
        <strain evidence="3">cv. Jemalong A17</strain>
    </source>
</reference>
<evidence type="ECO:0000313" key="3">
    <source>
        <dbReference type="Proteomes" id="UP000265566"/>
    </source>
</evidence>
<protein>
    <submittedName>
        <fullName evidence="2">Uncharacterized protein</fullName>
    </submittedName>
</protein>
<name>A0A396J5H4_MEDTR</name>